<evidence type="ECO:0000313" key="2">
    <source>
        <dbReference type="EMBL" id="AES59375.1"/>
    </source>
</evidence>
<organism evidence="2 4">
    <name type="scientific">Medicago truncatula</name>
    <name type="common">Barrel medic</name>
    <name type="synonym">Medicago tribuloides</name>
    <dbReference type="NCBI Taxonomy" id="3880"/>
    <lineage>
        <taxon>Eukaryota</taxon>
        <taxon>Viridiplantae</taxon>
        <taxon>Streptophyta</taxon>
        <taxon>Embryophyta</taxon>
        <taxon>Tracheophyta</taxon>
        <taxon>Spermatophyta</taxon>
        <taxon>Magnoliopsida</taxon>
        <taxon>eudicotyledons</taxon>
        <taxon>Gunneridae</taxon>
        <taxon>Pentapetalae</taxon>
        <taxon>rosids</taxon>
        <taxon>fabids</taxon>
        <taxon>Fabales</taxon>
        <taxon>Fabaceae</taxon>
        <taxon>Papilionoideae</taxon>
        <taxon>50 kb inversion clade</taxon>
        <taxon>NPAAA clade</taxon>
        <taxon>Hologalegina</taxon>
        <taxon>IRL clade</taxon>
        <taxon>Trifolieae</taxon>
        <taxon>Medicago</taxon>
    </lineage>
</organism>
<accession>G7I2A6</accession>
<dbReference type="eggNOG" id="ENOG502S6UE">
    <property type="taxonomic scope" value="Eukaryota"/>
</dbReference>
<dbReference type="EMBL" id="CM001217">
    <property type="protein sequence ID" value="AES59375.1"/>
    <property type="molecule type" value="Genomic_DNA"/>
</dbReference>
<keyword evidence="4" id="KW-1185">Reference proteome</keyword>
<reference evidence="2 4" key="2">
    <citation type="journal article" date="2014" name="BMC Genomics">
        <title>An improved genome release (version Mt4.0) for the model legume Medicago truncatula.</title>
        <authorList>
            <person name="Tang H."/>
            <person name="Krishnakumar V."/>
            <person name="Bidwell S."/>
            <person name="Rosen B."/>
            <person name="Chan A."/>
            <person name="Zhou S."/>
            <person name="Gentzbittel L."/>
            <person name="Childs K.L."/>
            <person name="Yandell M."/>
            <person name="Gundlach H."/>
            <person name="Mayer K.F."/>
            <person name="Schwartz D.C."/>
            <person name="Town C.D."/>
        </authorList>
    </citation>
    <scope>GENOME REANNOTATION</scope>
    <source>
        <strain evidence="3 4">cv. Jemalong A17</strain>
    </source>
</reference>
<sequence>MKSLWIVLFITMVVASCEFSLVHGRVLRPEAQNAQIGDGCEGTTEGSVGMTTFSVSSNNSSFHDSARSLAFRLTSGPSKRGKGH</sequence>
<proteinExistence type="predicted"/>
<keyword evidence="1" id="KW-0732">Signal</keyword>
<dbReference type="Proteomes" id="UP000002051">
    <property type="component" value="Unassembled WGS sequence"/>
</dbReference>
<name>G7I2A6_MEDTR</name>
<evidence type="ECO:0000313" key="3">
    <source>
        <dbReference type="EnsemblPlants" id="AES59375"/>
    </source>
</evidence>
<dbReference type="AlphaFoldDB" id="G7I2A6"/>
<dbReference type="PROSITE" id="PS51257">
    <property type="entry name" value="PROKAR_LIPOPROTEIN"/>
    <property type="match status" value="1"/>
</dbReference>
<reference evidence="3" key="3">
    <citation type="submission" date="2015-04" db="UniProtKB">
        <authorList>
            <consortium name="EnsemblPlants"/>
        </authorList>
    </citation>
    <scope>IDENTIFICATION</scope>
    <source>
        <strain evidence="3">cv. Jemalong A17</strain>
    </source>
</reference>
<evidence type="ECO:0000256" key="1">
    <source>
        <dbReference type="SAM" id="SignalP"/>
    </source>
</evidence>
<feature type="chain" id="PRO_5014571910" evidence="1">
    <location>
        <begin position="25"/>
        <end position="84"/>
    </location>
</feature>
<keyword evidence="2" id="KW-0812">Transmembrane</keyword>
<evidence type="ECO:0000313" key="4">
    <source>
        <dbReference type="Proteomes" id="UP000002051"/>
    </source>
</evidence>
<dbReference type="HOGENOM" id="CLU_184790_0_0_1"/>
<dbReference type="PaxDb" id="3880-AES59375"/>
<dbReference type="EnsemblPlants" id="AES59375">
    <property type="protein sequence ID" value="AES59375"/>
    <property type="gene ID" value="MTR_1g018740"/>
</dbReference>
<feature type="signal peptide" evidence="1">
    <location>
        <begin position="1"/>
        <end position="24"/>
    </location>
</feature>
<gene>
    <name evidence="2" type="ordered locus">MTR_1g018740</name>
</gene>
<keyword evidence="2" id="KW-0472">Membrane</keyword>
<reference evidence="2 4" key="1">
    <citation type="journal article" date="2011" name="Nature">
        <title>The Medicago genome provides insight into the evolution of rhizobial symbioses.</title>
        <authorList>
            <person name="Young N.D."/>
            <person name="Debelle F."/>
            <person name="Oldroyd G.E."/>
            <person name="Geurts R."/>
            <person name="Cannon S.B."/>
            <person name="Udvardi M.K."/>
            <person name="Benedito V.A."/>
            <person name="Mayer K.F."/>
            <person name="Gouzy J."/>
            <person name="Schoof H."/>
            <person name="Van de Peer Y."/>
            <person name="Proost S."/>
            <person name="Cook D.R."/>
            <person name="Meyers B.C."/>
            <person name="Spannagl M."/>
            <person name="Cheung F."/>
            <person name="De Mita S."/>
            <person name="Krishnakumar V."/>
            <person name="Gundlach H."/>
            <person name="Zhou S."/>
            <person name="Mudge J."/>
            <person name="Bharti A.K."/>
            <person name="Murray J.D."/>
            <person name="Naoumkina M.A."/>
            <person name="Rosen B."/>
            <person name="Silverstein K.A."/>
            <person name="Tang H."/>
            <person name="Rombauts S."/>
            <person name="Zhao P.X."/>
            <person name="Zhou P."/>
            <person name="Barbe V."/>
            <person name="Bardou P."/>
            <person name="Bechner M."/>
            <person name="Bellec A."/>
            <person name="Berger A."/>
            <person name="Berges H."/>
            <person name="Bidwell S."/>
            <person name="Bisseling T."/>
            <person name="Choisne N."/>
            <person name="Couloux A."/>
            <person name="Denny R."/>
            <person name="Deshpande S."/>
            <person name="Dai X."/>
            <person name="Doyle J.J."/>
            <person name="Dudez A.M."/>
            <person name="Farmer A.D."/>
            <person name="Fouteau S."/>
            <person name="Franken C."/>
            <person name="Gibelin C."/>
            <person name="Gish J."/>
            <person name="Goldstein S."/>
            <person name="Gonzalez A.J."/>
            <person name="Green P.J."/>
            <person name="Hallab A."/>
            <person name="Hartog M."/>
            <person name="Hua A."/>
            <person name="Humphray S.J."/>
            <person name="Jeong D.H."/>
            <person name="Jing Y."/>
            <person name="Jocker A."/>
            <person name="Kenton S.M."/>
            <person name="Kim D.J."/>
            <person name="Klee K."/>
            <person name="Lai H."/>
            <person name="Lang C."/>
            <person name="Lin S."/>
            <person name="Macmil S.L."/>
            <person name="Magdelenat G."/>
            <person name="Matthews L."/>
            <person name="McCorrison J."/>
            <person name="Monaghan E.L."/>
            <person name="Mun J.H."/>
            <person name="Najar F.Z."/>
            <person name="Nicholson C."/>
            <person name="Noirot C."/>
            <person name="O'Bleness M."/>
            <person name="Paule C.R."/>
            <person name="Poulain J."/>
            <person name="Prion F."/>
            <person name="Qin B."/>
            <person name="Qu C."/>
            <person name="Retzel E.F."/>
            <person name="Riddle C."/>
            <person name="Sallet E."/>
            <person name="Samain S."/>
            <person name="Samson N."/>
            <person name="Sanders I."/>
            <person name="Saurat O."/>
            <person name="Scarpelli C."/>
            <person name="Schiex T."/>
            <person name="Segurens B."/>
            <person name="Severin A.J."/>
            <person name="Sherrier D.J."/>
            <person name="Shi R."/>
            <person name="Sims S."/>
            <person name="Singer S.R."/>
            <person name="Sinharoy S."/>
            <person name="Sterck L."/>
            <person name="Viollet A."/>
            <person name="Wang B.B."/>
            <person name="Wang K."/>
            <person name="Wang M."/>
            <person name="Wang X."/>
            <person name="Warfsmann J."/>
            <person name="Weissenbach J."/>
            <person name="White D.D."/>
            <person name="White J.D."/>
            <person name="Wiley G.B."/>
            <person name="Wincker P."/>
            <person name="Xing Y."/>
            <person name="Yang L."/>
            <person name="Yao Z."/>
            <person name="Ying F."/>
            <person name="Zhai J."/>
            <person name="Zhou L."/>
            <person name="Zuber A."/>
            <person name="Denarie J."/>
            <person name="Dixon R.A."/>
            <person name="May G.D."/>
            <person name="Schwartz D.C."/>
            <person name="Rogers J."/>
            <person name="Quetier F."/>
            <person name="Town C.D."/>
            <person name="Roe B.A."/>
        </authorList>
    </citation>
    <scope>NUCLEOTIDE SEQUENCE [LARGE SCALE GENOMIC DNA]</scope>
    <source>
        <strain evidence="2">A17</strain>
        <strain evidence="3 4">cv. Jemalong A17</strain>
    </source>
</reference>
<dbReference type="OMA" id="CFVHGRV"/>
<protein>
    <submittedName>
        <fullName evidence="2">Transmembrane protein, putative</fullName>
    </submittedName>
</protein>